<dbReference type="InterPro" id="IPR030395">
    <property type="entry name" value="GP_PDE_dom"/>
</dbReference>
<dbReference type="EMBL" id="LT629800">
    <property type="protein sequence ID" value="SDU94056.1"/>
    <property type="molecule type" value="Genomic_DNA"/>
</dbReference>
<dbReference type="Gene3D" id="3.20.20.190">
    <property type="entry name" value="Phosphatidylinositol (PI) phosphodiesterase"/>
    <property type="match status" value="1"/>
</dbReference>
<protein>
    <submittedName>
        <fullName evidence="2">Glycerophosphoryl diester phosphodiesterase</fullName>
    </submittedName>
</protein>
<dbReference type="InterPro" id="IPR017946">
    <property type="entry name" value="PLC-like_Pdiesterase_TIM-brl"/>
</dbReference>
<dbReference type="Proteomes" id="UP000199620">
    <property type="component" value="Chromosome I"/>
</dbReference>
<keyword evidence="3" id="KW-1185">Reference proteome</keyword>
<dbReference type="SUPFAM" id="SSF51695">
    <property type="entry name" value="PLC-like phosphodiesterases"/>
    <property type="match status" value="1"/>
</dbReference>
<feature type="domain" description="GP-PDE" evidence="1">
    <location>
        <begin position="66"/>
        <end position="338"/>
    </location>
</feature>
<name>A0ABY0WBQ3_9PSED</name>
<evidence type="ECO:0000313" key="3">
    <source>
        <dbReference type="Proteomes" id="UP000199620"/>
    </source>
</evidence>
<dbReference type="PROSITE" id="PS51704">
    <property type="entry name" value="GP_PDE"/>
    <property type="match status" value="1"/>
</dbReference>
<dbReference type="Pfam" id="PF03009">
    <property type="entry name" value="GDPD"/>
    <property type="match status" value="1"/>
</dbReference>
<evidence type="ECO:0000313" key="2">
    <source>
        <dbReference type="EMBL" id="SDU94056.1"/>
    </source>
</evidence>
<dbReference type="CDD" id="cd08580">
    <property type="entry name" value="GDPD_Rv2277c_like"/>
    <property type="match status" value="1"/>
</dbReference>
<evidence type="ECO:0000259" key="1">
    <source>
        <dbReference type="PROSITE" id="PS51704"/>
    </source>
</evidence>
<organism evidence="2 3">
    <name type="scientific">Pseudomonas brenneri</name>
    <dbReference type="NCBI Taxonomy" id="129817"/>
    <lineage>
        <taxon>Bacteria</taxon>
        <taxon>Pseudomonadati</taxon>
        <taxon>Pseudomonadota</taxon>
        <taxon>Gammaproteobacteria</taxon>
        <taxon>Pseudomonadales</taxon>
        <taxon>Pseudomonadaceae</taxon>
        <taxon>Pseudomonas</taxon>
    </lineage>
</organism>
<accession>A0ABY0WBQ3</accession>
<gene>
    <name evidence="2" type="ORF">SAMN04490181_1877</name>
</gene>
<dbReference type="PANTHER" id="PTHR46211:SF10">
    <property type="entry name" value="EXPORTED PROTEIN"/>
    <property type="match status" value="1"/>
</dbReference>
<sequence length="348" mass="38334">MAATFVYQSGQSLRHFPCPDSMPGIPQRTRTPMIETRYASALLISSLLLSGCASLPASNTSGEHLPLIVAHRGGTADFPENTLLAINNALRNNVDMLWLTVQLSRDQIPVLYRPADLSANTNGSGAVAEKTLAQLQQLNAGWQFKQDAANGQVLFPYREHPVTLPSLQQALAAVPANITIILDMKALPADTQAKAVAQVLERNQAWNRVLIYSTDASYQQAFAQYPKARLFESRDQTRDRLASVALAHNCQPAPQMGSWVAFEYQRKVELVETFTLGEARSAVNAKLWTPQAIDCFQSRGKVNILTIGVNSEEDYRAAACLNVDAVLVDSPRTMQGVKQRLEWPLRCD</sequence>
<dbReference type="PANTHER" id="PTHR46211">
    <property type="entry name" value="GLYCEROPHOSPHORYL DIESTER PHOSPHODIESTERASE"/>
    <property type="match status" value="1"/>
</dbReference>
<proteinExistence type="predicted"/>
<reference evidence="2 3" key="1">
    <citation type="submission" date="2016-10" db="EMBL/GenBank/DDBJ databases">
        <authorList>
            <person name="Varghese N."/>
            <person name="Submissions S."/>
        </authorList>
    </citation>
    <scope>NUCLEOTIDE SEQUENCE [LARGE SCALE GENOMIC DNA]</scope>
    <source>
        <strain evidence="2 3">BS2771</strain>
    </source>
</reference>